<dbReference type="InterPro" id="IPR013022">
    <property type="entry name" value="Xyl_isomerase-like_TIM-brl"/>
</dbReference>
<organism evidence="2">
    <name type="scientific">marine metagenome</name>
    <dbReference type="NCBI Taxonomy" id="408172"/>
    <lineage>
        <taxon>unclassified sequences</taxon>
        <taxon>metagenomes</taxon>
        <taxon>ecological metagenomes</taxon>
    </lineage>
</organism>
<proteinExistence type="predicted"/>
<dbReference type="InterPro" id="IPR050312">
    <property type="entry name" value="IolE/XylAMocC-like"/>
</dbReference>
<protein>
    <recommendedName>
        <fullName evidence="1">Xylose isomerase-like TIM barrel domain-containing protein</fullName>
    </recommendedName>
</protein>
<accession>A0A382GRB5</accession>
<dbReference type="SUPFAM" id="SSF51658">
    <property type="entry name" value="Xylose isomerase-like"/>
    <property type="match status" value="1"/>
</dbReference>
<feature type="domain" description="Xylose isomerase-like TIM barrel" evidence="1">
    <location>
        <begin position="77"/>
        <end position="341"/>
    </location>
</feature>
<dbReference type="InterPro" id="IPR036237">
    <property type="entry name" value="Xyl_isomerase-like_sf"/>
</dbReference>
<dbReference type="PANTHER" id="PTHR12110:SF53">
    <property type="entry name" value="BLR5974 PROTEIN"/>
    <property type="match status" value="1"/>
</dbReference>
<evidence type="ECO:0000259" key="1">
    <source>
        <dbReference type="Pfam" id="PF01261"/>
    </source>
</evidence>
<name>A0A382GRB5_9ZZZZ</name>
<dbReference type="Gene3D" id="3.20.20.150">
    <property type="entry name" value="Divalent-metal-dependent TIM barrel enzymes"/>
    <property type="match status" value="1"/>
</dbReference>
<sequence length="354" mass="39316">MSKTAKTIEATSRRAFLKTSSFLLGAILYTGSQTACSQNQSGMEPRLKISLAQWSLHRALRAGEVDNLDFPRIARESFGFDAVEWSNHFFYEKHNTYGYQPKGQSYLSEMKQRTSDHGIKNLLVMVDRAGNLGDPDSARRDKAVEGHHAWIEAAKFLDCHSLRVNAASDPSLSANEQKKLCTDGLGRLSESAKPLGINIIVENHGGLSSNGAWLASVISGVAPDNCGTLPDFGNFYVARNRGNAERYAEDKAPYENDPIYEESEVGLEYDRYQGVTDLMPFAKGVSAKSHDFDEQGNEVNTDYRRMLQIVADSGYTGYVGIEYEGRNTPEMEGIRLTQALLEKTFMELELPAKT</sequence>
<dbReference type="AlphaFoldDB" id="A0A382GRB5"/>
<dbReference type="EMBL" id="UINC01056987">
    <property type="protein sequence ID" value="SVB77670.1"/>
    <property type="molecule type" value="Genomic_DNA"/>
</dbReference>
<evidence type="ECO:0000313" key="2">
    <source>
        <dbReference type="EMBL" id="SVB77670.1"/>
    </source>
</evidence>
<dbReference type="Pfam" id="PF01261">
    <property type="entry name" value="AP_endonuc_2"/>
    <property type="match status" value="1"/>
</dbReference>
<gene>
    <name evidence="2" type="ORF">METZ01_LOCUS230524</name>
</gene>
<dbReference type="PANTHER" id="PTHR12110">
    <property type="entry name" value="HYDROXYPYRUVATE ISOMERASE"/>
    <property type="match status" value="1"/>
</dbReference>
<reference evidence="2" key="1">
    <citation type="submission" date="2018-05" db="EMBL/GenBank/DDBJ databases">
        <authorList>
            <person name="Lanie J.A."/>
            <person name="Ng W.-L."/>
            <person name="Kazmierczak K.M."/>
            <person name="Andrzejewski T.M."/>
            <person name="Davidsen T.M."/>
            <person name="Wayne K.J."/>
            <person name="Tettelin H."/>
            <person name="Glass J.I."/>
            <person name="Rusch D."/>
            <person name="Podicherti R."/>
            <person name="Tsui H.-C.T."/>
            <person name="Winkler M.E."/>
        </authorList>
    </citation>
    <scope>NUCLEOTIDE SEQUENCE</scope>
</reference>